<dbReference type="AlphaFoldDB" id="A0A2P2QUI5"/>
<proteinExistence type="predicted"/>
<dbReference type="EMBL" id="GGEC01090124">
    <property type="protein sequence ID" value="MBX70608.1"/>
    <property type="molecule type" value="Transcribed_RNA"/>
</dbReference>
<protein>
    <submittedName>
        <fullName evidence="1">Uncharacterized protein</fullName>
    </submittedName>
</protein>
<organism evidence="1">
    <name type="scientific">Rhizophora mucronata</name>
    <name type="common">Asiatic mangrove</name>
    <dbReference type="NCBI Taxonomy" id="61149"/>
    <lineage>
        <taxon>Eukaryota</taxon>
        <taxon>Viridiplantae</taxon>
        <taxon>Streptophyta</taxon>
        <taxon>Embryophyta</taxon>
        <taxon>Tracheophyta</taxon>
        <taxon>Spermatophyta</taxon>
        <taxon>Magnoliopsida</taxon>
        <taxon>eudicotyledons</taxon>
        <taxon>Gunneridae</taxon>
        <taxon>Pentapetalae</taxon>
        <taxon>rosids</taxon>
        <taxon>fabids</taxon>
        <taxon>Malpighiales</taxon>
        <taxon>Rhizophoraceae</taxon>
        <taxon>Rhizophora</taxon>
    </lineage>
</organism>
<evidence type="ECO:0000313" key="1">
    <source>
        <dbReference type="EMBL" id="MBX70608.1"/>
    </source>
</evidence>
<sequence length="43" mass="5052">MVNLTSSHCLDHFFVFDQLFFGPFQVFSTLSEHCHKVCLFLTK</sequence>
<name>A0A2P2QUI5_RHIMU</name>
<reference evidence="1" key="1">
    <citation type="submission" date="2018-02" db="EMBL/GenBank/DDBJ databases">
        <title>Rhizophora mucronata_Transcriptome.</title>
        <authorList>
            <person name="Meera S.P."/>
            <person name="Sreeshan A."/>
            <person name="Augustine A."/>
        </authorList>
    </citation>
    <scope>NUCLEOTIDE SEQUENCE</scope>
    <source>
        <tissue evidence="1">Leaf</tissue>
    </source>
</reference>
<accession>A0A2P2QUI5</accession>